<sequence>MPRLYGHSKAVKSAIIITTEGHGSKAGAGAGAGRMTAPMACEAASTSAPSPWRTQVGDLVIPVDESTASPGQFVSPRQGRGSDWTYGVGHRSWRWDGIPTSVVTHTATVTYTHPRPTADVSKPSSPNPTMSSTRTGGIEVDGLTAAGIGIGTGIGLLGIGIVVVYFCTRRSRRPKRQKPLEKPSDGDETTDNFTWPSYPYSTSNNESPVELPAIRQPEEMCAETKPQEKDASNCSVIAGLYRGSPVIRGATIPNVDMPKRVMVGGHNC</sequence>
<name>A0ACC2JIU6_9PEZI</name>
<reference evidence="1" key="1">
    <citation type="submission" date="2022-12" db="EMBL/GenBank/DDBJ databases">
        <title>Genome Sequence of Lasiodiplodia mahajangana.</title>
        <authorList>
            <person name="Buettner E."/>
        </authorList>
    </citation>
    <scope>NUCLEOTIDE SEQUENCE</scope>
    <source>
        <strain evidence="1">VT137</strain>
    </source>
</reference>
<accession>A0ACC2JIU6</accession>
<evidence type="ECO:0000313" key="1">
    <source>
        <dbReference type="EMBL" id="KAJ8127345.1"/>
    </source>
</evidence>
<keyword evidence="2" id="KW-1185">Reference proteome</keyword>
<gene>
    <name evidence="1" type="ORF">O1611_g6291</name>
</gene>
<evidence type="ECO:0000313" key="2">
    <source>
        <dbReference type="Proteomes" id="UP001153332"/>
    </source>
</evidence>
<proteinExistence type="predicted"/>
<dbReference type="Proteomes" id="UP001153332">
    <property type="component" value="Unassembled WGS sequence"/>
</dbReference>
<dbReference type="EMBL" id="JAPUUL010001461">
    <property type="protein sequence ID" value="KAJ8127345.1"/>
    <property type="molecule type" value="Genomic_DNA"/>
</dbReference>
<comment type="caution">
    <text evidence="1">The sequence shown here is derived from an EMBL/GenBank/DDBJ whole genome shotgun (WGS) entry which is preliminary data.</text>
</comment>
<organism evidence="1 2">
    <name type="scientific">Lasiodiplodia mahajangana</name>
    <dbReference type="NCBI Taxonomy" id="1108764"/>
    <lineage>
        <taxon>Eukaryota</taxon>
        <taxon>Fungi</taxon>
        <taxon>Dikarya</taxon>
        <taxon>Ascomycota</taxon>
        <taxon>Pezizomycotina</taxon>
        <taxon>Dothideomycetes</taxon>
        <taxon>Dothideomycetes incertae sedis</taxon>
        <taxon>Botryosphaeriales</taxon>
        <taxon>Botryosphaeriaceae</taxon>
        <taxon>Lasiodiplodia</taxon>
    </lineage>
</organism>
<protein>
    <submittedName>
        <fullName evidence="1">Uncharacterized protein</fullName>
    </submittedName>
</protein>